<dbReference type="InterPro" id="IPR013320">
    <property type="entry name" value="ConA-like_dom_sf"/>
</dbReference>
<dbReference type="KEGG" id="knv:Pan216_26530"/>
<dbReference type="AlphaFoldDB" id="A0A518B481"/>
<dbReference type="SUPFAM" id="SSF49899">
    <property type="entry name" value="Concanavalin A-like lectins/glucanases"/>
    <property type="match status" value="1"/>
</dbReference>
<name>A0A518B481_9BACT</name>
<gene>
    <name evidence="2" type="ORF">Pan216_26530</name>
</gene>
<sequence length="221" mass="24684" precursor="true">MRILLAASLVTTCLAVTAQAADPSTSDLPVVFEDDFDSGVHTEKWEFVDPGSWDLQEHGKGKSLSITQRKSDYKPKVRSPGHIALMKDVEVGDFVLTFKAKSTKDTGNHRDCCVFFNYQDPSNFYYVHLGAKPDPHSGQIMIVKDAPRKALTKNENLTPWDGGWHDVKVVRDTKSGAIQIYFDDMSKPHMEVVDKTFGKGRVGIGSFDDMNAFDEIKLQGR</sequence>
<evidence type="ECO:0000256" key="1">
    <source>
        <dbReference type="SAM" id="SignalP"/>
    </source>
</evidence>
<dbReference type="EMBL" id="CP036279">
    <property type="protein sequence ID" value="QDU61788.1"/>
    <property type="molecule type" value="Genomic_DNA"/>
</dbReference>
<evidence type="ECO:0000313" key="2">
    <source>
        <dbReference type="EMBL" id="QDU61788.1"/>
    </source>
</evidence>
<keyword evidence="1" id="KW-0732">Signal</keyword>
<keyword evidence="3" id="KW-1185">Reference proteome</keyword>
<dbReference type="Gene3D" id="2.60.120.560">
    <property type="entry name" value="Exo-inulinase, domain 1"/>
    <property type="match status" value="1"/>
</dbReference>
<dbReference type="Proteomes" id="UP000317093">
    <property type="component" value="Chromosome"/>
</dbReference>
<evidence type="ECO:0000313" key="3">
    <source>
        <dbReference type="Proteomes" id="UP000317093"/>
    </source>
</evidence>
<evidence type="ECO:0008006" key="4">
    <source>
        <dbReference type="Google" id="ProtNLM"/>
    </source>
</evidence>
<organism evidence="2 3">
    <name type="scientific">Kolteria novifilia</name>
    <dbReference type="NCBI Taxonomy" id="2527975"/>
    <lineage>
        <taxon>Bacteria</taxon>
        <taxon>Pseudomonadati</taxon>
        <taxon>Planctomycetota</taxon>
        <taxon>Planctomycetia</taxon>
        <taxon>Kolteriales</taxon>
        <taxon>Kolteriaceae</taxon>
        <taxon>Kolteria</taxon>
    </lineage>
</organism>
<accession>A0A518B481</accession>
<feature type="chain" id="PRO_5022018467" description="3-keto-disaccharide hydrolase domain-containing protein" evidence="1">
    <location>
        <begin position="21"/>
        <end position="221"/>
    </location>
</feature>
<feature type="signal peptide" evidence="1">
    <location>
        <begin position="1"/>
        <end position="20"/>
    </location>
</feature>
<protein>
    <recommendedName>
        <fullName evidence="4">3-keto-disaccharide hydrolase domain-containing protein</fullName>
    </recommendedName>
</protein>
<proteinExistence type="predicted"/>
<dbReference type="RefSeq" id="WP_419193592.1">
    <property type="nucleotide sequence ID" value="NZ_CP036279.1"/>
</dbReference>
<reference evidence="2 3" key="1">
    <citation type="submission" date="2019-02" db="EMBL/GenBank/DDBJ databases">
        <title>Deep-cultivation of Planctomycetes and their phenomic and genomic characterization uncovers novel biology.</title>
        <authorList>
            <person name="Wiegand S."/>
            <person name="Jogler M."/>
            <person name="Boedeker C."/>
            <person name="Pinto D."/>
            <person name="Vollmers J."/>
            <person name="Rivas-Marin E."/>
            <person name="Kohn T."/>
            <person name="Peeters S.H."/>
            <person name="Heuer A."/>
            <person name="Rast P."/>
            <person name="Oberbeckmann S."/>
            <person name="Bunk B."/>
            <person name="Jeske O."/>
            <person name="Meyerdierks A."/>
            <person name="Storesund J.E."/>
            <person name="Kallscheuer N."/>
            <person name="Luecker S."/>
            <person name="Lage O.M."/>
            <person name="Pohl T."/>
            <person name="Merkel B.J."/>
            <person name="Hornburger P."/>
            <person name="Mueller R.-W."/>
            <person name="Bruemmer F."/>
            <person name="Labrenz M."/>
            <person name="Spormann A.M."/>
            <person name="Op den Camp H."/>
            <person name="Overmann J."/>
            <person name="Amann R."/>
            <person name="Jetten M.S.M."/>
            <person name="Mascher T."/>
            <person name="Medema M.H."/>
            <person name="Devos D.P."/>
            <person name="Kaster A.-K."/>
            <person name="Ovreas L."/>
            <person name="Rohde M."/>
            <person name="Galperin M.Y."/>
            <person name="Jogler C."/>
        </authorList>
    </citation>
    <scope>NUCLEOTIDE SEQUENCE [LARGE SCALE GENOMIC DNA]</scope>
    <source>
        <strain evidence="2 3">Pan216</strain>
    </source>
</reference>